<dbReference type="EMBL" id="LWQS01000096">
    <property type="protein sequence ID" value="OAN39812.1"/>
    <property type="molecule type" value="Genomic_DNA"/>
</dbReference>
<keyword evidence="2" id="KW-1003">Cell membrane</keyword>
<feature type="transmembrane region" description="Helical" evidence="6">
    <location>
        <begin position="323"/>
        <end position="344"/>
    </location>
</feature>
<dbReference type="Proteomes" id="UP000078287">
    <property type="component" value="Unassembled WGS sequence"/>
</dbReference>
<proteinExistence type="predicted"/>
<dbReference type="RefSeq" id="WP_066791007.1">
    <property type="nucleotide sequence ID" value="NZ_LWQS01000096.1"/>
</dbReference>
<gene>
    <name evidence="8" type="ORF">A6A03_19480</name>
</gene>
<reference evidence="8 9" key="1">
    <citation type="submission" date="2016-04" db="EMBL/GenBank/DDBJ databases">
        <title>Chloroflexus islandicus sp. nov., a thermophilic filamentous anoxygenic phototrophic bacterium from geyser Strokkur (Iceland).</title>
        <authorList>
            <person name="Gaisin V.A."/>
            <person name="Kalashnikov A.M."/>
            <person name="Sukhacheva M.V."/>
            <person name="Grouzdev D.S."/>
            <person name="Ivanov T.M."/>
            <person name="Kuznetsov B."/>
            <person name="Gorlenko V.M."/>
        </authorList>
    </citation>
    <scope>NUCLEOTIDE SEQUENCE [LARGE SCALE GENOMIC DNA]</scope>
    <source>
        <strain evidence="9">isl-2</strain>
    </source>
</reference>
<comment type="subcellular location">
    <subcellularLocation>
        <location evidence="1">Cell membrane</location>
        <topology evidence="1">Multi-pass membrane protein</topology>
    </subcellularLocation>
</comment>
<evidence type="ECO:0000256" key="1">
    <source>
        <dbReference type="ARBA" id="ARBA00004651"/>
    </source>
</evidence>
<evidence type="ECO:0000256" key="6">
    <source>
        <dbReference type="SAM" id="Phobius"/>
    </source>
</evidence>
<evidence type="ECO:0000313" key="8">
    <source>
        <dbReference type="EMBL" id="OAN39812.1"/>
    </source>
</evidence>
<keyword evidence="3 6" id="KW-0812">Transmembrane</keyword>
<comment type="caution">
    <text evidence="8">The sequence shown here is derived from an EMBL/GenBank/DDBJ whole genome shotgun (WGS) entry which is preliminary data.</text>
</comment>
<evidence type="ECO:0000259" key="7">
    <source>
        <dbReference type="Pfam" id="PF12698"/>
    </source>
</evidence>
<dbReference type="STRING" id="1707952.A6A03_19480"/>
<sequence>MSLRRILALLYREAVQGPKNFIFIFTIVVPLGLSLALGLIFGTFFSGKPRLGIVDPGASRLTQLAEAMPGLVVRRYASEAELRDATANGAVDVGLLVSADFDQRVLSGQSGSLTVYVWGESLLRDRVLIGTAIADWLRELAGHEPPVTIATTMLGANNELTWQQRLLPLLVLMTVVFGALMLPASSLVSEKQRRTLHALLVTPATRAEIYVAKGVLGVALSTVMALVVLALNGAWSSQIWLVLLVLFLGAVLSAEFGILLGVLVSDINSLFATVKGLGLLLYAPALIALFPMIPQWIAQFFPTFYMIDPVIAIVQRGATLPDIAGQLAVLGVMIVALAGALRVARER</sequence>
<dbReference type="GO" id="GO:0005886">
    <property type="term" value="C:plasma membrane"/>
    <property type="evidence" value="ECO:0007669"/>
    <property type="project" value="UniProtKB-SubCell"/>
</dbReference>
<evidence type="ECO:0000313" key="9">
    <source>
        <dbReference type="Proteomes" id="UP000078287"/>
    </source>
</evidence>
<accession>A0A178M0S4</accession>
<dbReference type="PANTHER" id="PTHR30294:SF29">
    <property type="entry name" value="MULTIDRUG ABC TRANSPORTER PERMEASE YBHS-RELATED"/>
    <property type="match status" value="1"/>
</dbReference>
<evidence type="ECO:0000256" key="2">
    <source>
        <dbReference type="ARBA" id="ARBA00022475"/>
    </source>
</evidence>
<feature type="transmembrane region" description="Helical" evidence="6">
    <location>
        <begin position="239"/>
        <end position="264"/>
    </location>
</feature>
<dbReference type="OrthoDB" id="146624at2"/>
<evidence type="ECO:0000256" key="4">
    <source>
        <dbReference type="ARBA" id="ARBA00022989"/>
    </source>
</evidence>
<feature type="transmembrane region" description="Helical" evidence="6">
    <location>
        <begin position="21"/>
        <end position="45"/>
    </location>
</feature>
<dbReference type="InterPro" id="IPR013525">
    <property type="entry name" value="ABC2_TM"/>
</dbReference>
<feature type="domain" description="ABC-2 type transporter transmembrane" evidence="7">
    <location>
        <begin position="23"/>
        <end position="337"/>
    </location>
</feature>
<dbReference type="Pfam" id="PF12698">
    <property type="entry name" value="ABC2_membrane_3"/>
    <property type="match status" value="1"/>
</dbReference>
<organism evidence="8 9">
    <name type="scientific">Chloroflexus islandicus</name>
    <dbReference type="NCBI Taxonomy" id="1707952"/>
    <lineage>
        <taxon>Bacteria</taxon>
        <taxon>Bacillati</taxon>
        <taxon>Chloroflexota</taxon>
        <taxon>Chloroflexia</taxon>
        <taxon>Chloroflexales</taxon>
        <taxon>Chloroflexineae</taxon>
        <taxon>Chloroflexaceae</taxon>
        <taxon>Chloroflexus</taxon>
    </lineage>
</organism>
<feature type="transmembrane region" description="Helical" evidence="6">
    <location>
        <begin position="166"/>
        <end position="188"/>
    </location>
</feature>
<evidence type="ECO:0000256" key="5">
    <source>
        <dbReference type="ARBA" id="ARBA00023136"/>
    </source>
</evidence>
<keyword evidence="9" id="KW-1185">Reference proteome</keyword>
<dbReference type="AlphaFoldDB" id="A0A178M0S4"/>
<keyword evidence="5 6" id="KW-0472">Membrane</keyword>
<feature type="transmembrane region" description="Helical" evidence="6">
    <location>
        <begin position="276"/>
        <end position="297"/>
    </location>
</feature>
<evidence type="ECO:0000256" key="3">
    <source>
        <dbReference type="ARBA" id="ARBA00022692"/>
    </source>
</evidence>
<dbReference type="GO" id="GO:0140359">
    <property type="term" value="F:ABC-type transporter activity"/>
    <property type="evidence" value="ECO:0007669"/>
    <property type="project" value="InterPro"/>
</dbReference>
<feature type="transmembrane region" description="Helical" evidence="6">
    <location>
        <begin position="209"/>
        <end position="233"/>
    </location>
</feature>
<dbReference type="PANTHER" id="PTHR30294">
    <property type="entry name" value="MEMBRANE COMPONENT OF ABC TRANSPORTER YHHJ-RELATED"/>
    <property type="match status" value="1"/>
</dbReference>
<keyword evidence="4 6" id="KW-1133">Transmembrane helix</keyword>
<protein>
    <submittedName>
        <fullName evidence="8">ABC transporter</fullName>
    </submittedName>
</protein>
<dbReference type="InterPro" id="IPR051449">
    <property type="entry name" value="ABC-2_transporter_component"/>
</dbReference>
<name>A0A178M0S4_9CHLR</name>